<keyword evidence="6 10" id="KW-0460">Magnesium</keyword>
<proteinExistence type="inferred from homology"/>
<dbReference type="InterPro" id="IPR021135">
    <property type="entry name" value="PEP_COase"/>
</dbReference>
<comment type="caution">
    <text evidence="14">The sequence shown here is derived from an EMBL/GenBank/DDBJ whole genome shotgun (WGS) entry which is preliminary data.</text>
</comment>
<dbReference type="PANTHER" id="PTHR30523">
    <property type="entry name" value="PHOSPHOENOLPYRUVATE CARBOXYLASE"/>
    <property type="match status" value="1"/>
</dbReference>
<evidence type="ECO:0000256" key="9">
    <source>
        <dbReference type="ARBA" id="ARBA00048995"/>
    </source>
</evidence>
<dbReference type="EC" id="4.1.1.31" evidence="4 10"/>
<evidence type="ECO:0000256" key="12">
    <source>
        <dbReference type="PROSITE-ProRule" id="PRU10112"/>
    </source>
</evidence>
<evidence type="ECO:0000256" key="11">
    <source>
        <dbReference type="PROSITE-ProRule" id="PRU10111"/>
    </source>
</evidence>
<comment type="similarity">
    <text evidence="3 10">Belongs to the PEPCase type 1 family.</text>
</comment>
<keyword evidence="8 10" id="KW-0120">Carbon dioxide fixation</keyword>
<evidence type="ECO:0000313" key="14">
    <source>
        <dbReference type="EMBL" id="MDY5133052.1"/>
    </source>
</evidence>
<dbReference type="Pfam" id="PF00311">
    <property type="entry name" value="PEPcase"/>
    <property type="match status" value="1"/>
</dbReference>
<comment type="catalytic activity">
    <reaction evidence="9 10">
        <text>oxaloacetate + phosphate = phosphoenolpyruvate + hydrogencarbonate</text>
        <dbReference type="Rhea" id="RHEA:28370"/>
        <dbReference type="ChEBI" id="CHEBI:16452"/>
        <dbReference type="ChEBI" id="CHEBI:17544"/>
        <dbReference type="ChEBI" id="CHEBI:43474"/>
        <dbReference type="ChEBI" id="CHEBI:58702"/>
        <dbReference type="EC" id="4.1.1.31"/>
    </reaction>
</comment>
<protein>
    <recommendedName>
        <fullName evidence="5 10">Phosphoenolpyruvate carboxylase</fullName>
        <shortName evidence="10">PEPC</shortName>
        <shortName evidence="10">PEPCase</shortName>
        <ecNumber evidence="4 10">4.1.1.31</ecNumber>
    </recommendedName>
</protein>
<name>A0ABU5G791_9ACTO</name>
<dbReference type="RefSeq" id="WP_320755211.1">
    <property type="nucleotide sequence ID" value="NZ_JAWNGA010000007.1"/>
</dbReference>
<comment type="cofactor">
    <cofactor evidence="1 10">
        <name>Mg(2+)</name>
        <dbReference type="ChEBI" id="CHEBI:18420"/>
    </cofactor>
</comment>
<evidence type="ECO:0000256" key="6">
    <source>
        <dbReference type="ARBA" id="ARBA00022842"/>
    </source>
</evidence>
<evidence type="ECO:0000256" key="2">
    <source>
        <dbReference type="ARBA" id="ARBA00003670"/>
    </source>
</evidence>
<dbReference type="HAMAP" id="MF_00595">
    <property type="entry name" value="PEPcase_type1"/>
    <property type="match status" value="1"/>
</dbReference>
<evidence type="ECO:0000256" key="8">
    <source>
        <dbReference type="ARBA" id="ARBA00023300"/>
    </source>
</evidence>
<evidence type="ECO:0000256" key="10">
    <source>
        <dbReference type="HAMAP-Rule" id="MF_00595"/>
    </source>
</evidence>
<dbReference type="PANTHER" id="PTHR30523:SF6">
    <property type="entry name" value="PHOSPHOENOLPYRUVATE CARBOXYLASE"/>
    <property type="match status" value="1"/>
</dbReference>
<evidence type="ECO:0000313" key="15">
    <source>
        <dbReference type="Proteomes" id="UP001275049"/>
    </source>
</evidence>
<dbReference type="EMBL" id="JAWNGA010000007">
    <property type="protein sequence ID" value="MDY5133052.1"/>
    <property type="molecule type" value="Genomic_DNA"/>
</dbReference>
<evidence type="ECO:0000256" key="13">
    <source>
        <dbReference type="SAM" id="MobiDB-lite"/>
    </source>
</evidence>
<sequence>MSLHENDTFLDSVDSSSLSPEDIEAPLRAEVRRLITLLGQEISQQHGQDMLDLVETVRSVSRTFDAKSAASEVRKTLESIPEDTAGILARAFAEYFLLANAAEQTFRIRSIQNKDEQEQWIPRAIQRIVDTVGVTGLQKTVDSLDIRLVFTAHPTEAQRRAVLTKLRRISEIVEETTEEGTQERERQDTELARVVESLWLTDELRRVQPTPLDEARNVMWYLRALYTQTLPDVLDTFRSELEKHGAYLPENAVPIKFGSWIGGDRDGNPYVTPDVTSDVLKLQSQTAINIATYFINQAINTLSLSSRFMGEDKELVASLEKDFEHEGLVNATDWALYAEEPYRLKLGAMRGKLANTVARIKSGTQHVPGYDYSSGQEIQDEFQLVRDALRRHGAEKVADSYLATAQQIIHGMGLGLVILDVREHSEKHFEILAELFNRFGDLETQYEDLTREERTVLLKKELASSRPLAPATITTEDSPLSEDAQRTFDVFRTIREAHKTYGTDAITTYIVSMTHGADDIFSVALLAREAGLIDLESQVHRADIGFAPLLEEVPELRQAGEILDALLSDPNYREIVRLRGNRQEVMLGYSDSNKDAGVLTSQWEIHQAQRQLRDVANRHGVTLRLFHGRGGSVGRGGGPTYDSILGQPFGVLDGEIKFTEQGEVISDKYMLPELASENLSLTLAAVLEASALHRAPRNTDRSLAKFDEIMDFMSEAAYARYRTLADDPDLPAYFVASTPVEQLGELKIGSRPSKRTTSEKGLDGLRAIPWVFGWTQSRQIIPGWFGVGSGLKAAREAGYEKDLTTMLNIWQFFRSTMSNIEMTLAKTDIEIAGFYVESLVPEELHHIYDLIREEYELTLQEVERLVSESNLLDKQPVLQRTLRIRDLYLKPIHYMQVAMLARVREAEAEGDVEQVAGLQRALLTTINGIAAGMKNTG</sequence>
<dbReference type="Gene3D" id="1.20.1440.90">
    <property type="entry name" value="Phosphoenolpyruvate/pyruvate domain"/>
    <property type="match status" value="1"/>
</dbReference>
<dbReference type="InterPro" id="IPR022805">
    <property type="entry name" value="PEP_COase_bac/pln-type"/>
</dbReference>
<dbReference type="Proteomes" id="UP001275049">
    <property type="component" value="Unassembled WGS sequence"/>
</dbReference>
<dbReference type="NCBIfam" id="NF000584">
    <property type="entry name" value="PRK00009.1"/>
    <property type="match status" value="1"/>
</dbReference>
<feature type="region of interest" description="Disordered" evidence="13">
    <location>
        <begin position="1"/>
        <end position="21"/>
    </location>
</feature>
<dbReference type="PRINTS" id="PR00150">
    <property type="entry name" value="PEPCARBXLASE"/>
</dbReference>
<evidence type="ECO:0000256" key="7">
    <source>
        <dbReference type="ARBA" id="ARBA00023239"/>
    </source>
</evidence>
<dbReference type="PROSITE" id="PS00393">
    <property type="entry name" value="PEPCASE_2"/>
    <property type="match status" value="1"/>
</dbReference>
<dbReference type="InterPro" id="IPR018129">
    <property type="entry name" value="PEP_COase_Lys_AS"/>
</dbReference>
<comment type="subunit">
    <text evidence="10">Homotetramer.</text>
</comment>
<comment type="function">
    <text evidence="2 10">Forms oxaloacetate, a four-carbon dicarboxylic acid source for the tricarboxylic acid cycle.</text>
</comment>
<accession>A0ABU5G791</accession>
<gene>
    <name evidence="10 14" type="primary">ppc</name>
    <name evidence="14" type="ORF">R6G86_04750</name>
</gene>
<keyword evidence="15" id="KW-1185">Reference proteome</keyword>
<organism evidence="14 15">
    <name type="scientific">Actinotignum urinale</name>
    <dbReference type="NCBI Taxonomy" id="190146"/>
    <lineage>
        <taxon>Bacteria</taxon>
        <taxon>Bacillati</taxon>
        <taxon>Actinomycetota</taxon>
        <taxon>Actinomycetes</taxon>
        <taxon>Actinomycetales</taxon>
        <taxon>Actinomycetaceae</taxon>
        <taxon>Actinotignum</taxon>
    </lineage>
</organism>
<feature type="active site" evidence="10 11">
    <location>
        <position position="153"/>
    </location>
</feature>
<evidence type="ECO:0000256" key="4">
    <source>
        <dbReference type="ARBA" id="ARBA00012305"/>
    </source>
</evidence>
<dbReference type="GO" id="GO:0008964">
    <property type="term" value="F:phosphoenolpyruvate carboxylase activity"/>
    <property type="evidence" value="ECO:0007669"/>
    <property type="project" value="UniProtKB-EC"/>
</dbReference>
<evidence type="ECO:0000256" key="3">
    <source>
        <dbReference type="ARBA" id="ARBA00008346"/>
    </source>
</evidence>
<dbReference type="PROSITE" id="PS00781">
    <property type="entry name" value="PEPCASE_1"/>
    <property type="match status" value="1"/>
</dbReference>
<feature type="active site" evidence="10 12">
    <location>
        <position position="594"/>
    </location>
</feature>
<dbReference type="SUPFAM" id="SSF51621">
    <property type="entry name" value="Phosphoenolpyruvate/pyruvate domain"/>
    <property type="match status" value="1"/>
</dbReference>
<evidence type="ECO:0000256" key="1">
    <source>
        <dbReference type="ARBA" id="ARBA00001946"/>
    </source>
</evidence>
<dbReference type="InterPro" id="IPR015813">
    <property type="entry name" value="Pyrv/PenolPyrv_kinase-like_dom"/>
</dbReference>
<reference evidence="14 15" key="1">
    <citation type="submission" date="2023-10" db="EMBL/GenBank/DDBJ databases">
        <title>Whole Genome based description of the genera Actinobaculum and Actinotignum reveals a complex phylogenetic relationship within the species included in the genus Actinotignum.</title>
        <authorList>
            <person name="Jensen C.S."/>
            <person name="Dargis R."/>
            <person name="Kemp M."/>
            <person name="Christensen J.J."/>
        </authorList>
    </citation>
    <scope>NUCLEOTIDE SEQUENCE [LARGE SCALE GENOMIC DNA]</scope>
    <source>
        <strain evidence="14 15">SLA_B974</strain>
    </source>
</reference>
<dbReference type="InterPro" id="IPR033129">
    <property type="entry name" value="PEPCASE_His_AS"/>
</dbReference>
<evidence type="ECO:0000256" key="5">
    <source>
        <dbReference type="ARBA" id="ARBA00022419"/>
    </source>
</evidence>
<keyword evidence="7 10" id="KW-0456">Lyase</keyword>